<dbReference type="Proteomes" id="UP000017174">
    <property type="component" value="Unassembled WGS sequence"/>
</dbReference>
<name>U7V6G7_9MICC</name>
<gene>
    <name evidence="1" type="ORF">HMPREF0742_00846</name>
</gene>
<protein>
    <recommendedName>
        <fullName evidence="3">Peptidase S33 tripeptidyl aminopeptidase-like C-terminal domain-containing protein</fullName>
    </recommendedName>
</protein>
<dbReference type="AlphaFoldDB" id="U7V6G7"/>
<proteinExistence type="predicted"/>
<comment type="caution">
    <text evidence="1">The sequence shown here is derived from an EMBL/GenBank/DDBJ whole genome shotgun (WGS) entry which is preliminary data.</text>
</comment>
<sequence length="119" mass="13590">MWLLSPFFQPIFGLPSNTIYRMLPLCEWRAGIDIDATITNPDMAVHYEHYPVEMLKPPVLLHAKEDRVVPFAPPQGQVQESLNRYPNLTTVLFDTGGHMIQGHPGKVRHPIAQFIRETS</sequence>
<dbReference type="EMBL" id="AXZG01000032">
    <property type="protein sequence ID" value="ERT66719.1"/>
    <property type="molecule type" value="Genomic_DNA"/>
</dbReference>
<dbReference type="InterPro" id="IPR029058">
    <property type="entry name" value="AB_hydrolase_fold"/>
</dbReference>
<evidence type="ECO:0000313" key="1">
    <source>
        <dbReference type="EMBL" id="ERT66719.1"/>
    </source>
</evidence>
<reference evidence="1 2" key="1">
    <citation type="submission" date="2013-08" db="EMBL/GenBank/DDBJ databases">
        <authorList>
            <person name="Weinstock G."/>
            <person name="Sodergren E."/>
            <person name="Wylie T."/>
            <person name="Fulton L."/>
            <person name="Fulton R."/>
            <person name="Fronick C."/>
            <person name="O'Laughlin M."/>
            <person name="Godfrey J."/>
            <person name="Miner T."/>
            <person name="Herter B."/>
            <person name="Appelbaum E."/>
            <person name="Cordes M."/>
            <person name="Lek S."/>
            <person name="Wollam A."/>
            <person name="Pepin K.H."/>
            <person name="Palsikar V.B."/>
            <person name="Mitreva M."/>
            <person name="Wilson R.K."/>
        </authorList>
    </citation>
    <scope>NUCLEOTIDE SEQUENCE [LARGE SCALE GENOMIC DNA]</scope>
    <source>
        <strain evidence="1 2">F0184</strain>
    </source>
</reference>
<dbReference type="SUPFAM" id="SSF53474">
    <property type="entry name" value="alpha/beta-Hydrolases"/>
    <property type="match status" value="1"/>
</dbReference>
<dbReference type="Gene3D" id="3.40.50.1820">
    <property type="entry name" value="alpha/beta hydrolase"/>
    <property type="match status" value="1"/>
</dbReference>
<accession>U7V6G7</accession>
<organism evidence="1 2">
    <name type="scientific">Rothia aeria F0184</name>
    <dbReference type="NCBI Taxonomy" id="888019"/>
    <lineage>
        <taxon>Bacteria</taxon>
        <taxon>Bacillati</taxon>
        <taxon>Actinomycetota</taxon>
        <taxon>Actinomycetes</taxon>
        <taxon>Micrococcales</taxon>
        <taxon>Micrococcaceae</taxon>
        <taxon>Rothia</taxon>
    </lineage>
</organism>
<dbReference type="HOGENOM" id="CLU_2059666_0_0_11"/>
<evidence type="ECO:0000313" key="2">
    <source>
        <dbReference type="Proteomes" id="UP000017174"/>
    </source>
</evidence>
<evidence type="ECO:0008006" key="3">
    <source>
        <dbReference type="Google" id="ProtNLM"/>
    </source>
</evidence>